<evidence type="ECO:0000313" key="2">
    <source>
        <dbReference type="Proteomes" id="UP000076407"/>
    </source>
</evidence>
<dbReference type="VEuPathDB" id="VectorBase:AQUA014606"/>
<proteinExistence type="predicted"/>
<protein>
    <submittedName>
        <fullName evidence="1">Uncharacterized protein</fullName>
    </submittedName>
</protein>
<name>A0A182XRY8_ANOQN</name>
<organism evidence="1 2">
    <name type="scientific">Anopheles quadriannulatus</name>
    <name type="common">Mosquito</name>
    <dbReference type="NCBI Taxonomy" id="34691"/>
    <lineage>
        <taxon>Eukaryota</taxon>
        <taxon>Metazoa</taxon>
        <taxon>Ecdysozoa</taxon>
        <taxon>Arthropoda</taxon>
        <taxon>Hexapoda</taxon>
        <taxon>Insecta</taxon>
        <taxon>Pterygota</taxon>
        <taxon>Neoptera</taxon>
        <taxon>Endopterygota</taxon>
        <taxon>Diptera</taxon>
        <taxon>Nematocera</taxon>
        <taxon>Culicoidea</taxon>
        <taxon>Culicidae</taxon>
        <taxon>Anophelinae</taxon>
        <taxon>Anopheles</taxon>
    </lineage>
</organism>
<reference evidence="1" key="1">
    <citation type="submission" date="2020-05" db="UniProtKB">
        <authorList>
            <consortium name="EnsemblMetazoa"/>
        </authorList>
    </citation>
    <scope>IDENTIFICATION</scope>
    <source>
        <strain evidence="1">SANGQUA</strain>
    </source>
</reference>
<sequence>MVGVGKRGLSSVAAHNKLEDSLSIWSERAVVKPIVATAFPLGHARIVCVTTSHSDTDIQPHTHTH</sequence>
<keyword evidence="2" id="KW-1185">Reference proteome</keyword>
<dbReference type="Proteomes" id="UP000076407">
    <property type="component" value="Unassembled WGS sequence"/>
</dbReference>
<dbReference type="AlphaFoldDB" id="A0A182XRY8"/>
<evidence type="ECO:0000313" key="1">
    <source>
        <dbReference type="EnsemblMetazoa" id="AQUA014606-PA"/>
    </source>
</evidence>
<accession>A0A182XRY8</accession>
<dbReference type="EnsemblMetazoa" id="AQUA014606-RA">
    <property type="protein sequence ID" value="AQUA014606-PA"/>
    <property type="gene ID" value="AQUA014606"/>
</dbReference>